<organism evidence="1">
    <name type="scientific">Cucumis melo</name>
    <name type="common">Muskmelon</name>
    <dbReference type="NCBI Taxonomy" id="3656"/>
    <lineage>
        <taxon>Eukaryota</taxon>
        <taxon>Viridiplantae</taxon>
        <taxon>Streptophyta</taxon>
        <taxon>Embryophyta</taxon>
        <taxon>Tracheophyta</taxon>
        <taxon>Spermatophyta</taxon>
        <taxon>Magnoliopsida</taxon>
        <taxon>eudicotyledons</taxon>
        <taxon>Gunneridae</taxon>
        <taxon>Pentapetalae</taxon>
        <taxon>rosids</taxon>
        <taxon>fabids</taxon>
        <taxon>Cucurbitales</taxon>
        <taxon>Cucurbitaceae</taxon>
        <taxon>Benincaseae</taxon>
        <taxon>Cucumis</taxon>
    </lineage>
</organism>
<accession>A0A9I9E8L2</accession>
<proteinExistence type="predicted"/>
<dbReference type="EnsemblPlants" id="MELO3C030276.2.1">
    <property type="protein sequence ID" value="MELO3C030276.2.1"/>
    <property type="gene ID" value="MELO3C030276.2"/>
</dbReference>
<protein>
    <submittedName>
        <fullName evidence="1">Uncharacterized protein</fullName>
    </submittedName>
</protein>
<sequence>MNLGFSHLIVTLARSGMDCIPRWCFKIEMLLVIPLLIDLYLKHLVCDEELKVTHLVNPYDVVESNFVFEAKFIQVIEFQASLSIFVFLELEFVEYVLLYDLEGLW</sequence>
<dbReference type="AlphaFoldDB" id="A0A9I9E8L2"/>
<dbReference type="Gramene" id="MELO3C030276.2.1">
    <property type="protein sequence ID" value="MELO3C030276.2.1"/>
    <property type="gene ID" value="MELO3C030276.2"/>
</dbReference>
<name>A0A9I9E8L2_CUCME</name>
<reference evidence="1" key="1">
    <citation type="submission" date="2023-03" db="UniProtKB">
        <authorList>
            <consortium name="EnsemblPlants"/>
        </authorList>
    </citation>
    <scope>IDENTIFICATION</scope>
</reference>
<evidence type="ECO:0000313" key="1">
    <source>
        <dbReference type="EnsemblPlants" id="MELO3C030276.2.1"/>
    </source>
</evidence>